<dbReference type="InterPro" id="IPR001314">
    <property type="entry name" value="Peptidase_S1A"/>
</dbReference>
<dbReference type="PROSITE" id="PS50240">
    <property type="entry name" value="TRYPSIN_DOM"/>
    <property type="match status" value="1"/>
</dbReference>
<dbReference type="InterPro" id="IPR050430">
    <property type="entry name" value="Peptidase_S1"/>
</dbReference>
<comment type="subcellular location">
    <subcellularLocation>
        <location evidence="1">Secreted</location>
        <location evidence="1">Extracellular space</location>
    </subcellularLocation>
</comment>
<evidence type="ECO:0000256" key="7">
    <source>
        <dbReference type="ARBA" id="ARBA00022825"/>
    </source>
</evidence>
<dbReference type="PROSITE" id="PS00134">
    <property type="entry name" value="TRYPSIN_HIS"/>
    <property type="match status" value="1"/>
</dbReference>
<dbReference type="KEGG" id="dan:6495395"/>
<evidence type="ECO:0000256" key="3">
    <source>
        <dbReference type="ARBA" id="ARBA00022525"/>
    </source>
</evidence>
<comment type="similarity">
    <text evidence="2">Belongs to the peptidase S1 family.</text>
</comment>
<dbReference type="InterPro" id="IPR043504">
    <property type="entry name" value="Peptidase_S1_PA_chymotrypsin"/>
</dbReference>
<dbReference type="MEROPS" id="S01.A87"/>
<dbReference type="Proteomes" id="UP000007801">
    <property type="component" value="Unassembled WGS sequence"/>
</dbReference>
<evidence type="ECO:0000256" key="5">
    <source>
        <dbReference type="ARBA" id="ARBA00022729"/>
    </source>
</evidence>
<dbReference type="HOGENOM" id="CLU_006842_7_0_1"/>
<name>B3MF95_DROAN</name>
<keyword evidence="6 12" id="KW-0378">Hydrolase</keyword>
<dbReference type="InterPro" id="IPR033116">
    <property type="entry name" value="TRYPSIN_SER"/>
</dbReference>
<dbReference type="PROSITE" id="PS00135">
    <property type="entry name" value="TRYPSIN_SER"/>
    <property type="match status" value="1"/>
</dbReference>
<dbReference type="SUPFAM" id="SSF50494">
    <property type="entry name" value="Trypsin-like serine proteases"/>
    <property type="match status" value="1"/>
</dbReference>
<dbReference type="InParanoid" id="B3MF95"/>
<evidence type="ECO:0000313" key="15">
    <source>
        <dbReference type="EMBL" id="EDV35569.1"/>
    </source>
</evidence>
<dbReference type="SMART" id="SM00020">
    <property type="entry name" value="Tryp_SPc"/>
    <property type="match status" value="1"/>
</dbReference>
<dbReference type="GO" id="GO:0004252">
    <property type="term" value="F:serine-type endopeptidase activity"/>
    <property type="evidence" value="ECO:0007669"/>
    <property type="project" value="UniProtKB-EC"/>
</dbReference>
<keyword evidence="4 12" id="KW-0645">Protease</keyword>
<dbReference type="SMR" id="B3MF95"/>
<dbReference type="PRINTS" id="PR00722">
    <property type="entry name" value="CHYMOTRYPSIN"/>
</dbReference>
<reference evidence="15 16" key="1">
    <citation type="journal article" date="2007" name="Nature">
        <title>Evolution of genes and genomes on the Drosophila phylogeny.</title>
        <authorList>
            <consortium name="Drosophila 12 Genomes Consortium"/>
            <person name="Clark A.G."/>
            <person name="Eisen M.B."/>
            <person name="Smith D.R."/>
            <person name="Bergman C.M."/>
            <person name="Oliver B."/>
            <person name="Markow T.A."/>
            <person name="Kaufman T.C."/>
            <person name="Kellis M."/>
            <person name="Gelbart W."/>
            <person name="Iyer V.N."/>
            <person name="Pollard D.A."/>
            <person name="Sackton T.B."/>
            <person name="Larracuente A.M."/>
            <person name="Singh N.D."/>
            <person name="Abad J.P."/>
            <person name="Abt D.N."/>
            <person name="Adryan B."/>
            <person name="Aguade M."/>
            <person name="Akashi H."/>
            <person name="Anderson W.W."/>
            <person name="Aquadro C.F."/>
            <person name="Ardell D.H."/>
            <person name="Arguello R."/>
            <person name="Artieri C.G."/>
            <person name="Barbash D.A."/>
            <person name="Barker D."/>
            <person name="Barsanti P."/>
            <person name="Batterham P."/>
            <person name="Batzoglou S."/>
            <person name="Begun D."/>
            <person name="Bhutkar A."/>
            <person name="Blanco E."/>
            <person name="Bosak S.A."/>
            <person name="Bradley R.K."/>
            <person name="Brand A.D."/>
            <person name="Brent M.R."/>
            <person name="Brooks A.N."/>
            <person name="Brown R.H."/>
            <person name="Butlin R.K."/>
            <person name="Caggese C."/>
            <person name="Calvi B.R."/>
            <person name="Bernardo de Carvalho A."/>
            <person name="Caspi A."/>
            <person name="Castrezana S."/>
            <person name="Celniker S.E."/>
            <person name="Chang J.L."/>
            <person name="Chapple C."/>
            <person name="Chatterji S."/>
            <person name="Chinwalla A."/>
            <person name="Civetta A."/>
            <person name="Clifton S.W."/>
            <person name="Comeron J.M."/>
            <person name="Costello J.C."/>
            <person name="Coyne J.A."/>
            <person name="Daub J."/>
            <person name="David R.G."/>
            <person name="Delcher A.L."/>
            <person name="Delehaunty K."/>
            <person name="Do C.B."/>
            <person name="Ebling H."/>
            <person name="Edwards K."/>
            <person name="Eickbush T."/>
            <person name="Evans J.D."/>
            <person name="Filipski A."/>
            <person name="Findeiss S."/>
            <person name="Freyhult E."/>
            <person name="Fulton L."/>
            <person name="Fulton R."/>
            <person name="Garcia A.C."/>
            <person name="Gardiner A."/>
            <person name="Garfield D.A."/>
            <person name="Garvin B.E."/>
            <person name="Gibson G."/>
            <person name="Gilbert D."/>
            <person name="Gnerre S."/>
            <person name="Godfrey J."/>
            <person name="Good R."/>
            <person name="Gotea V."/>
            <person name="Gravely B."/>
            <person name="Greenberg A.J."/>
            <person name="Griffiths-Jones S."/>
            <person name="Gross S."/>
            <person name="Guigo R."/>
            <person name="Gustafson E.A."/>
            <person name="Haerty W."/>
            <person name="Hahn M.W."/>
            <person name="Halligan D.L."/>
            <person name="Halpern A.L."/>
            <person name="Halter G.M."/>
            <person name="Han M.V."/>
            <person name="Heger A."/>
            <person name="Hillier L."/>
            <person name="Hinrichs A.S."/>
            <person name="Holmes I."/>
            <person name="Hoskins R.A."/>
            <person name="Hubisz M.J."/>
            <person name="Hultmark D."/>
            <person name="Huntley M.A."/>
            <person name="Jaffe D.B."/>
            <person name="Jagadeeshan S."/>
            <person name="Jeck W.R."/>
            <person name="Johnson J."/>
            <person name="Jones C.D."/>
            <person name="Jordan W.C."/>
            <person name="Karpen G.H."/>
            <person name="Kataoka E."/>
            <person name="Keightley P.D."/>
            <person name="Kheradpour P."/>
            <person name="Kirkness E.F."/>
            <person name="Koerich L.B."/>
            <person name="Kristiansen K."/>
            <person name="Kudrna D."/>
            <person name="Kulathinal R.J."/>
            <person name="Kumar S."/>
            <person name="Kwok R."/>
            <person name="Lander E."/>
            <person name="Langley C.H."/>
            <person name="Lapoint R."/>
            <person name="Lazzaro B.P."/>
            <person name="Lee S.J."/>
            <person name="Levesque L."/>
            <person name="Li R."/>
            <person name="Lin C.F."/>
            <person name="Lin M.F."/>
            <person name="Lindblad-Toh K."/>
            <person name="Llopart A."/>
            <person name="Long M."/>
            <person name="Low L."/>
            <person name="Lozovsky E."/>
            <person name="Lu J."/>
            <person name="Luo M."/>
            <person name="Machado C.A."/>
            <person name="Makalowski W."/>
            <person name="Marzo M."/>
            <person name="Matsuda M."/>
            <person name="Matzkin L."/>
            <person name="McAllister B."/>
            <person name="McBride C.S."/>
            <person name="McKernan B."/>
            <person name="McKernan K."/>
            <person name="Mendez-Lago M."/>
            <person name="Minx P."/>
            <person name="Mollenhauer M.U."/>
            <person name="Montooth K."/>
            <person name="Mount S.M."/>
            <person name="Mu X."/>
            <person name="Myers E."/>
            <person name="Negre B."/>
            <person name="Newfeld S."/>
            <person name="Nielsen R."/>
            <person name="Noor M.A."/>
            <person name="O'Grady P."/>
            <person name="Pachter L."/>
            <person name="Papaceit M."/>
            <person name="Parisi M.J."/>
            <person name="Parisi M."/>
            <person name="Parts L."/>
            <person name="Pedersen J.S."/>
            <person name="Pesole G."/>
            <person name="Phillippy A.M."/>
            <person name="Ponting C.P."/>
            <person name="Pop M."/>
            <person name="Porcelli D."/>
            <person name="Powell J.R."/>
            <person name="Prohaska S."/>
            <person name="Pruitt K."/>
            <person name="Puig M."/>
            <person name="Quesneville H."/>
            <person name="Ram K.R."/>
            <person name="Rand D."/>
            <person name="Rasmussen M.D."/>
            <person name="Reed L.K."/>
            <person name="Reenan R."/>
            <person name="Reily A."/>
            <person name="Remington K.A."/>
            <person name="Rieger T.T."/>
            <person name="Ritchie M.G."/>
            <person name="Robin C."/>
            <person name="Rogers Y.H."/>
            <person name="Rohde C."/>
            <person name="Rozas J."/>
            <person name="Rubenfield M.J."/>
            <person name="Ruiz A."/>
            <person name="Russo S."/>
            <person name="Salzberg S.L."/>
            <person name="Sanchez-Gracia A."/>
            <person name="Saranga D.J."/>
            <person name="Sato H."/>
            <person name="Schaeffer S.W."/>
            <person name="Schatz M.C."/>
            <person name="Schlenke T."/>
            <person name="Schwartz R."/>
            <person name="Segarra C."/>
            <person name="Singh R.S."/>
            <person name="Sirot L."/>
            <person name="Sirota M."/>
            <person name="Sisneros N.B."/>
            <person name="Smith C.D."/>
            <person name="Smith T.F."/>
            <person name="Spieth J."/>
            <person name="Stage D.E."/>
            <person name="Stark A."/>
            <person name="Stephan W."/>
            <person name="Strausberg R.L."/>
            <person name="Strempel S."/>
            <person name="Sturgill D."/>
            <person name="Sutton G."/>
            <person name="Sutton G.G."/>
            <person name="Tao W."/>
            <person name="Teichmann S."/>
            <person name="Tobari Y.N."/>
            <person name="Tomimura Y."/>
            <person name="Tsolas J.M."/>
            <person name="Valente V.L."/>
            <person name="Venter E."/>
            <person name="Venter J.C."/>
            <person name="Vicario S."/>
            <person name="Vieira F.G."/>
            <person name="Vilella A.J."/>
            <person name="Villasante A."/>
            <person name="Walenz B."/>
            <person name="Wang J."/>
            <person name="Wasserman M."/>
            <person name="Watts T."/>
            <person name="Wilson D."/>
            <person name="Wilson R.K."/>
            <person name="Wing R.A."/>
            <person name="Wolfner M.F."/>
            <person name="Wong A."/>
            <person name="Wong G.K."/>
            <person name="Wu C.I."/>
            <person name="Wu G."/>
            <person name="Yamamoto D."/>
            <person name="Yang H.P."/>
            <person name="Yang S.P."/>
            <person name="Yorke J.A."/>
            <person name="Yoshida K."/>
            <person name="Zdobnov E."/>
            <person name="Zhang P."/>
            <person name="Zhang Y."/>
            <person name="Zimin A.V."/>
            <person name="Baldwin J."/>
            <person name="Abdouelleil A."/>
            <person name="Abdulkadir J."/>
            <person name="Abebe A."/>
            <person name="Abera B."/>
            <person name="Abreu J."/>
            <person name="Acer S.C."/>
            <person name="Aftuck L."/>
            <person name="Alexander A."/>
            <person name="An P."/>
            <person name="Anderson E."/>
            <person name="Anderson S."/>
            <person name="Arachi H."/>
            <person name="Azer M."/>
            <person name="Bachantsang P."/>
            <person name="Barry A."/>
            <person name="Bayul T."/>
            <person name="Berlin A."/>
            <person name="Bessette D."/>
            <person name="Bloom T."/>
            <person name="Blye J."/>
            <person name="Boguslavskiy L."/>
            <person name="Bonnet C."/>
            <person name="Boukhgalter B."/>
            <person name="Bourzgui I."/>
            <person name="Brown A."/>
            <person name="Cahill P."/>
            <person name="Channer S."/>
            <person name="Cheshatsang Y."/>
            <person name="Chuda L."/>
            <person name="Citroen M."/>
            <person name="Collymore A."/>
            <person name="Cooke P."/>
            <person name="Costello M."/>
            <person name="D'Aco K."/>
            <person name="Daza R."/>
            <person name="De Haan G."/>
            <person name="DeGray S."/>
            <person name="DeMaso C."/>
            <person name="Dhargay N."/>
            <person name="Dooley K."/>
            <person name="Dooley E."/>
            <person name="Doricent M."/>
            <person name="Dorje P."/>
            <person name="Dorjee K."/>
            <person name="Dupes A."/>
            <person name="Elong R."/>
            <person name="Falk J."/>
            <person name="Farina A."/>
            <person name="Faro S."/>
            <person name="Ferguson D."/>
            <person name="Fisher S."/>
            <person name="Foley C.D."/>
            <person name="Franke A."/>
            <person name="Friedrich D."/>
            <person name="Gadbois L."/>
            <person name="Gearin G."/>
            <person name="Gearin C.R."/>
            <person name="Giannoukos G."/>
            <person name="Goode T."/>
            <person name="Graham J."/>
            <person name="Grandbois E."/>
            <person name="Grewal S."/>
            <person name="Gyaltsen K."/>
            <person name="Hafez N."/>
            <person name="Hagos B."/>
            <person name="Hall J."/>
            <person name="Henson C."/>
            <person name="Hollinger A."/>
            <person name="Honan T."/>
            <person name="Huard M.D."/>
            <person name="Hughes L."/>
            <person name="Hurhula B."/>
            <person name="Husby M.E."/>
            <person name="Kamat A."/>
            <person name="Kanga B."/>
            <person name="Kashin S."/>
            <person name="Khazanovich D."/>
            <person name="Kisner P."/>
            <person name="Lance K."/>
            <person name="Lara M."/>
            <person name="Lee W."/>
            <person name="Lennon N."/>
            <person name="Letendre F."/>
            <person name="LeVine R."/>
            <person name="Lipovsky A."/>
            <person name="Liu X."/>
            <person name="Liu J."/>
            <person name="Liu S."/>
            <person name="Lokyitsang T."/>
            <person name="Lokyitsang Y."/>
            <person name="Lubonja R."/>
            <person name="Lui A."/>
            <person name="MacDonald P."/>
            <person name="Magnisalis V."/>
            <person name="Maru K."/>
            <person name="Matthews C."/>
            <person name="McCusker W."/>
            <person name="McDonough S."/>
            <person name="Mehta T."/>
            <person name="Meldrim J."/>
            <person name="Meneus L."/>
            <person name="Mihai O."/>
            <person name="Mihalev A."/>
            <person name="Mihova T."/>
            <person name="Mittelman R."/>
            <person name="Mlenga V."/>
            <person name="Montmayeur A."/>
            <person name="Mulrain L."/>
            <person name="Navidi A."/>
            <person name="Naylor J."/>
            <person name="Negash T."/>
            <person name="Nguyen T."/>
            <person name="Nguyen N."/>
            <person name="Nicol R."/>
            <person name="Norbu C."/>
            <person name="Norbu N."/>
            <person name="Novod N."/>
            <person name="O'Neill B."/>
            <person name="Osman S."/>
            <person name="Markiewicz E."/>
            <person name="Oyono O.L."/>
            <person name="Patti C."/>
            <person name="Phunkhang P."/>
            <person name="Pierre F."/>
            <person name="Priest M."/>
            <person name="Raghuraman S."/>
            <person name="Rege F."/>
            <person name="Reyes R."/>
            <person name="Rise C."/>
            <person name="Rogov P."/>
            <person name="Ross K."/>
            <person name="Ryan E."/>
            <person name="Settipalli S."/>
            <person name="Shea T."/>
            <person name="Sherpa N."/>
            <person name="Shi L."/>
            <person name="Shih D."/>
            <person name="Sparrow T."/>
            <person name="Spaulding J."/>
            <person name="Stalker J."/>
            <person name="Stange-Thomann N."/>
            <person name="Stavropoulos S."/>
            <person name="Stone C."/>
            <person name="Strader C."/>
            <person name="Tesfaye S."/>
            <person name="Thomson T."/>
            <person name="Thoulutsang Y."/>
            <person name="Thoulutsang D."/>
            <person name="Topham K."/>
            <person name="Topping I."/>
            <person name="Tsamla T."/>
            <person name="Vassiliev H."/>
            <person name="Vo A."/>
            <person name="Wangchuk T."/>
            <person name="Wangdi T."/>
            <person name="Weiand M."/>
            <person name="Wilkinson J."/>
            <person name="Wilson A."/>
            <person name="Yadav S."/>
            <person name="Young G."/>
            <person name="Yu Q."/>
            <person name="Zembek L."/>
            <person name="Zhong D."/>
            <person name="Zimmer A."/>
            <person name="Zwirko Z."/>
            <person name="Jaffe D.B."/>
            <person name="Alvarez P."/>
            <person name="Brockman W."/>
            <person name="Butler J."/>
            <person name="Chin C."/>
            <person name="Gnerre S."/>
            <person name="Grabherr M."/>
            <person name="Kleber M."/>
            <person name="Mauceli E."/>
            <person name="MacCallum I."/>
        </authorList>
    </citation>
    <scope>NUCLEOTIDE SEQUENCE [LARGE SCALE GENOMIC DNA]</scope>
    <source>
        <strain evidence="16">Tucson 14024-0371.13</strain>
    </source>
</reference>
<feature type="domain" description="Peptidase S1" evidence="14">
    <location>
        <begin position="37"/>
        <end position="262"/>
    </location>
</feature>
<dbReference type="GeneID" id="6495395"/>
<dbReference type="OrthoDB" id="10059102at2759"/>
<organism evidence="15 16">
    <name type="scientific">Drosophila ananassae</name>
    <name type="common">Fruit fly</name>
    <dbReference type="NCBI Taxonomy" id="7217"/>
    <lineage>
        <taxon>Eukaryota</taxon>
        <taxon>Metazoa</taxon>
        <taxon>Ecdysozoa</taxon>
        <taxon>Arthropoda</taxon>
        <taxon>Hexapoda</taxon>
        <taxon>Insecta</taxon>
        <taxon>Pterygota</taxon>
        <taxon>Neoptera</taxon>
        <taxon>Endopterygota</taxon>
        <taxon>Diptera</taxon>
        <taxon>Brachycera</taxon>
        <taxon>Muscomorpha</taxon>
        <taxon>Ephydroidea</taxon>
        <taxon>Drosophilidae</taxon>
        <taxon>Drosophila</taxon>
        <taxon>Sophophora</taxon>
    </lineage>
</organism>
<evidence type="ECO:0000256" key="13">
    <source>
        <dbReference type="SAM" id="SignalP"/>
    </source>
</evidence>
<protein>
    <recommendedName>
        <fullName evidence="11">trypsin</fullName>
        <ecNumber evidence="11">3.4.21.4</ecNumber>
    </recommendedName>
</protein>
<sequence>MSRILVAVCLVLGVSCSLADPLYRNDEVEVPRLDGRIVGGQDTSILQYPYQISMRLRGNHRCGGTVVATNIIVSAAHCVNTLTTVANLTIVAGSTRIWNVEEKQQELAVRQIIIHPNYRTLNNDYDAAILILDGDFEYSDAIQPIPLATERPEHDTEVVVTGWGTTSEGGNISNILQEVFVNVVENTECKKAYSFMLTSRMLCAAVTGGGKDACQGDSGGPLVLNKELLGIVSWGTGCARETKPGVYCSVADVHDWLEETIKEYSVVGKISFL</sequence>
<dbReference type="EC" id="3.4.21.4" evidence="11"/>
<dbReference type="Pfam" id="PF00089">
    <property type="entry name" value="Trypsin"/>
    <property type="match status" value="1"/>
</dbReference>
<dbReference type="PANTHER" id="PTHR24276:SF91">
    <property type="entry name" value="AT26814P-RELATED"/>
    <property type="match status" value="1"/>
</dbReference>
<keyword evidence="7 12" id="KW-0720">Serine protease</keyword>
<dbReference type="Gene3D" id="2.40.10.10">
    <property type="entry name" value="Trypsin-like serine proteases"/>
    <property type="match status" value="1"/>
</dbReference>
<evidence type="ECO:0000313" key="16">
    <source>
        <dbReference type="Proteomes" id="UP000007801"/>
    </source>
</evidence>
<dbReference type="EMBL" id="CH902619">
    <property type="protein sequence ID" value="EDV35569.1"/>
    <property type="molecule type" value="Genomic_DNA"/>
</dbReference>
<accession>B3MF95</accession>
<dbReference type="PANTHER" id="PTHR24276">
    <property type="entry name" value="POLYSERASE-RELATED"/>
    <property type="match status" value="1"/>
</dbReference>
<dbReference type="GO" id="GO:0016485">
    <property type="term" value="P:protein processing"/>
    <property type="evidence" value="ECO:0007669"/>
    <property type="project" value="UniProtKB-ARBA"/>
</dbReference>
<dbReference type="GO" id="GO:0005576">
    <property type="term" value="C:extracellular region"/>
    <property type="evidence" value="ECO:0007669"/>
    <property type="project" value="UniProtKB-SubCell"/>
</dbReference>
<dbReference type="PhylomeDB" id="B3MF95"/>
<keyword evidence="3" id="KW-0964">Secreted</keyword>
<dbReference type="InterPro" id="IPR009003">
    <property type="entry name" value="Peptidase_S1_PA"/>
</dbReference>
<feature type="signal peptide" evidence="13">
    <location>
        <begin position="1"/>
        <end position="19"/>
    </location>
</feature>
<evidence type="ECO:0000256" key="8">
    <source>
        <dbReference type="ARBA" id="ARBA00023145"/>
    </source>
</evidence>
<evidence type="ECO:0000256" key="11">
    <source>
        <dbReference type="ARBA" id="ARBA00038868"/>
    </source>
</evidence>
<keyword evidence="8" id="KW-0865">Zymogen</keyword>
<dbReference type="AlphaFoldDB" id="B3MF95"/>
<evidence type="ECO:0000256" key="4">
    <source>
        <dbReference type="ARBA" id="ARBA00022670"/>
    </source>
</evidence>
<evidence type="ECO:0000256" key="1">
    <source>
        <dbReference type="ARBA" id="ARBA00004239"/>
    </source>
</evidence>
<feature type="chain" id="PRO_5002790626" description="trypsin" evidence="13">
    <location>
        <begin position="20"/>
        <end position="273"/>
    </location>
</feature>
<keyword evidence="9" id="KW-1015">Disulfide bond</keyword>
<comment type="catalytic activity">
    <reaction evidence="10">
        <text>Preferential cleavage: Arg-|-Xaa, Lys-|-Xaa.</text>
        <dbReference type="EC" id="3.4.21.4"/>
    </reaction>
</comment>
<evidence type="ECO:0000259" key="14">
    <source>
        <dbReference type="PROSITE" id="PS50240"/>
    </source>
</evidence>
<keyword evidence="16" id="KW-1185">Reference proteome</keyword>
<dbReference type="OMA" id="GTGCARE"/>
<dbReference type="FunFam" id="2.40.10.10:FF:000047">
    <property type="entry name" value="Trypsin eta"/>
    <property type="match status" value="1"/>
</dbReference>
<keyword evidence="5 13" id="KW-0732">Signal</keyword>
<dbReference type="InterPro" id="IPR018114">
    <property type="entry name" value="TRYPSIN_HIS"/>
</dbReference>
<evidence type="ECO:0000256" key="2">
    <source>
        <dbReference type="ARBA" id="ARBA00007664"/>
    </source>
</evidence>
<evidence type="ECO:0000256" key="9">
    <source>
        <dbReference type="ARBA" id="ARBA00023157"/>
    </source>
</evidence>
<gene>
    <name evidence="15" type="primary">Dana\GF12545</name>
    <name evidence="15" type="synonym">dana_GLEANR_12562</name>
    <name evidence="15" type="ORF">GF12545</name>
</gene>
<proteinExistence type="inferred from homology"/>
<dbReference type="FunCoup" id="B3MF95">
    <property type="interactions" value="59"/>
</dbReference>
<dbReference type="eggNOG" id="KOG3627">
    <property type="taxonomic scope" value="Eukaryota"/>
</dbReference>
<dbReference type="STRING" id="7217.B3MF95"/>
<dbReference type="InterPro" id="IPR001254">
    <property type="entry name" value="Trypsin_dom"/>
</dbReference>
<evidence type="ECO:0000256" key="6">
    <source>
        <dbReference type="ARBA" id="ARBA00022801"/>
    </source>
</evidence>
<dbReference type="PROSITE" id="PS51257">
    <property type="entry name" value="PROKAR_LIPOPROTEIN"/>
    <property type="match status" value="1"/>
</dbReference>
<dbReference type="CDD" id="cd00190">
    <property type="entry name" value="Tryp_SPc"/>
    <property type="match status" value="1"/>
</dbReference>
<evidence type="ECO:0000256" key="10">
    <source>
        <dbReference type="ARBA" id="ARBA00036320"/>
    </source>
</evidence>
<evidence type="ECO:0000256" key="12">
    <source>
        <dbReference type="RuleBase" id="RU363034"/>
    </source>
</evidence>